<keyword evidence="3" id="KW-0808">Transferase</keyword>
<dbReference type="OrthoDB" id="1418610at2759"/>
<evidence type="ECO:0000256" key="11">
    <source>
        <dbReference type="ARBA" id="ARBA00023136"/>
    </source>
</evidence>
<feature type="binding site" evidence="12">
    <location>
        <position position="587"/>
    </location>
    <ligand>
        <name>ATP</name>
        <dbReference type="ChEBI" id="CHEBI:30616"/>
    </ligand>
</feature>
<proteinExistence type="predicted"/>
<dbReference type="InterPro" id="IPR011009">
    <property type="entry name" value="Kinase-like_dom_sf"/>
</dbReference>
<dbReference type="Pfam" id="PF12819">
    <property type="entry name" value="Malectin_like"/>
    <property type="match status" value="1"/>
</dbReference>
<keyword evidence="4 13" id="KW-0812">Transmembrane</keyword>
<keyword evidence="11 13" id="KW-0472">Membrane</keyword>
<evidence type="ECO:0000259" key="14">
    <source>
        <dbReference type="PROSITE" id="PS50011"/>
    </source>
</evidence>
<keyword evidence="15" id="KW-0675">Receptor</keyword>
<dbReference type="PROSITE" id="PS50011">
    <property type="entry name" value="PROTEIN_KINASE_DOM"/>
    <property type="match status" value="1"/>
</dbReference>
<evidence type="ECO:0000313" key="16">
    <source>
        <dbReference type="Proteomes" id="UP000634136"/>
    </source>
</evidence>
<dbReference type="PROSITE" id="PS00107">
    <property type="entry name" value="PROTEIN_KINASE_ATP"/>
    <property type="match status" value="1"/>
</dbReference>
<keyword evidence="6" id="KW-0677">Repeat</keyword>
<dbReference type="InterPro" id="IPR008271">
    <property type="entry name" value="Ser/Thr_kinase_AS"/>
</dbReference>
<keyword evidence="16" id="KW-1185">Reference proteome</keyword>
<dbReference type="Gene3D" id="3.30.200.20">
    <property type="entry name" value="Phosphorylase Kinase, domain 1"/>
    <property type="match status" value="1"/>
</dbReference>
<evidence type="ECO:0000256" key="4">
    <source>
        <dbReference type="ARBA" id="ARBA00022692"/>
    </source>
</evidence>
<feature type="transmembrane region" description="Helical" evidence="13">
    <location>
        <begin position="7"/>
        <end position="29"/>
    </location>
</feature>
<dbReference type="GO" id="GO:0005524">
    <property type="term" value="F:ATP binding"/>
    <property type="evidence" value="ECO:0007669"/>
    <property type="project" value="UniProtKB-UniRule"/>
</dbReference>
<gene>
    <name evidence="15" type="ORF">G2W53_028173</name>
</gene>
<name>A0A834WEG1_9FABA</name>
<dbReference type="Proteomes" id="UP000634136">
    <property type="component" value="Unassembled WGS sequence"/>
</dbReference>
<dbReference type="Pfam" id="PF00069">
    <property type="entry name" value="Pkinase"/>
    <property type="match status" value="1"/>
</dbReference>
<dbReference type="SUPFAM" id="SSF56112">
    <property type="entry name" value="Protein kinase-like (PK-like)"/>
    <property type="match status" value="1"/>
</dbReference>
<evidence type="ECO:0000256" key="9">
    <source>
        <dbReference type="ARBA" id="ARBA00022840"/>
    </source>
</evidence>
<dbReference type="AlphaFoldDB" id="A0A834WEG1"/>
<evidence type="ECO:0000256" key="12">
    <source>
        <dbReference type="PROSITE-ProRule" id="PRU10141"/>
    </source>
</evidence>
<keyword evidence="5" id="KW-0732">Signal</keyword>
<dbReference type="Gene3D" id="3.80.10.10">
    <property type="entry name" value="Ribonuclease Inhibitor"/>
    <property type="match status" value="1"/>
</dbReference>
<dbReference type="SMART" id="SM00220">
    <property type="entry name" value="S_TKc"/>
    <property type="match status" value="1"/>
</dbReference>
<sequence>MERAPQWIISLSLWVAFIQLFLPLGITMLDSRNIFTTIDKNPGFISIDCGAKSDYSDPQTGIWYETDSNFVETGTNFKVHPSINLNYPSFGGLLNTLRSFPEGKRNCYTLKPKQGKHNNNYLIRAIFAYGNYDAKNQTPIFDLYLGVNRWATISVDDVKDYYIAEIIHSTSTAHTIHVCLVNILSGTPFISALELRPLSNSIYQTPWPSSQSLLILQGRIDVASTGLDSHTRYKDDIYDRLWYNEKYMKDWEALNRNVDIVADESTYELPQQVLRSAAKSLNLSSSLHFDYNSIWRDLEESSLYYVYFHFAEIEQLPYGHKRIINISLYSNESILSIPVNLKYLEPITISPQYSTQSFVQFRISAASESSAPPILNAFEVYKLVTSLSPQTDIRDDWQGDPCLPKDYAWDRVSCGSNTNDNIRITSLDLSFNDLSGAIPEFLAELPKLKVLNLAGNKLTGSILRALKEKSYLTLQLRLDNNPGLCETSSCGSTSHKSIPLIASIVSLVVFVVIIGCVSMKLWRQRSKKQRGMPTTSNKDKQGIAKNQTFSYSKILGITKNLQSVIGKGGFGNVYLGTLQDGAQVAVKILSETSRQGYKEFQSEAKLLKFVHHKNLVSLIGYCDEVDMKALVYEYMANGNLQHQLSGLDYLHNGCKPPIVHRDLKPSNILLNENIQAKIADFGLSRAFANDNDTHLSTTLAGTYAVTEACGKVNHILQWVVPLIEKGDIPNIMDPRFEGNFNTTSAQKAIEVAMSCISKDVVLRPDISHIMAELKECLNLEIIMIHGSSSSVFESDITEILPR</sequence>
<keyword evidence="7 12" id="KW-0547">Nucleotide-binding</keyword>
<dbReference type="PANTHER" id="PTHR45631:SF212">
    <property type="entry name" value="PROTEIN KINASE DOMAIN-CONTAINING PROTEIN"/>
    <property type="match status" value="1"/>
</dbReference>
<keyword evidence="8 15" id="KW-0418">Kinase</keyword>
<keyword evidence="9 12" id="KW-0067">ATP-binding</keyword>
<dbReference type="EMBL" id="JAAIUW010000009">
    <property type="protein sequence ID" value="KAF7814204.1"/>
    <property type="molecule type" value="Genomic_DNA"/>
</dbReference>
<dbReference type="FunFam" id="3.30.200.20:FF:000394">
    <property type="entry name" value="Leucine-rich repeat receptor-like protein kinase"/>
    <property type="match status" value="1"/>
</dbReference>
<dbReference type="PROSITE" id="PS00108">
    <property type="entry name" value="PROTEIN_KINASE_ST"/>
    <property type="match status" value="1"/>
</dbReference>
<dbReference type="PANTHER" id="PTHR45631">
    <property type="entry name" value="OS07G0107800 PROTEIN-RELATED"/>
    <property type="match status" value="1"/>
</dbReference>
<evidence type="ECO:0000256" key="10">
    <source>
        <dbReference type="ARBA" id="ARBA00022989"/>
    </source>
</evidence>
<dbReference type="InterPro" id="IPR000719">
    <property type="entry name" value="Prot_kinase_dom"/>
</dbReference>
<protein>
    <submittedName>
        <fullName evidence="15">Putative LRR receptor-like serine/threonine-protein kinase</fullName>
    </submittedName>
</protein>
<evidence type="ECO:0000256" key="6">
    <source>
        <dbReference type="ARBA" id="ARBA00022737"/>
    </source>
</evidence>
<comment type="caution">
    <text evidence="15">The sequence shown here is derived from an EMBL/GenBank/DDBJ whole genome shotgun (WGS) entry which is preliminary data.</text>
</comment>
<evidence type="ECO:0000256" key="13">
    <source>
        <dbReference type="SAM" id="Phobius"/>
    </source>
</evidence>
<dbReference type="Gene3D" id="1.10.510.10">
    <property type="entry name" value="Transferase(Phosphotransferase) domain 1"/>
    <property type="match status" value="2"/>
</dbReference>
<keyword evidence="2" id="KW-0433">Leucine-rich repeat</keyword>
<dbReference type="InterPro" id="IPR024788">
    <property type="entry name" value="Malectin-like_Carb-bd_dom"/>
</dbReference>
<evidence type="ECO:0000256" key="8">
    <source>
        <dbReference type="ARBA" id="ARBA00022777"/>
    </source>
</evidence>
<organism evidence="15 16">
    <name type="scientific">Senna tora</name>
    <dbReference type="NCBI Taxonomy" id="362788"/>
    <lineage>
        <taxon>Eukaryota</taxon>
        <taxon>Viridiplantae</taxon>
        <taxon>Streptophyta</taxon>
        <taxon>Embryophyta</taxon>
        <taxon>Tracheophyta</taxon>
        <taxon>Spermatophyta</taxon>
        <taxon>Magnoliopsida</taxon>
        <taxon>eudicotyledons</taxon>
        <taxon>Gunneridae</taxon>
        <taxon>Pentapetalae</taxon>
        <taxon>rosids</taxon>
        <taxon>fabids</taxon>
        <taxon>Fabales</taxon>
        <taxon>Fabaceae</taxon>
        <taxon>Caesalpinioideae</taxon>
        <taxon>Cassia clade</taxon>
        <taxon>Senna</taxon>
    </lineage>
</organism>
<feature type="domain" description="Protein kinase" evidence="14">
    <location>
        <begin position="559"/>
        <end position="802"/>
    </location>
</feature>
<dbReference type="Pfam" id="PF00560">
    <property type="entry name" value="LRR_1"/>
    <property type="match status" value="2"/>
</dbReference>
<keyword evidence="10 13" id="KW-1133">Transmembrane helix</keyword>
<feature type="transmembrane region" description="Helical" evidence="13">
    <location>
        <begin position="498"/>
        <end position="522"/>
    </location>
</feature>
<accession>A0A834WEG1</accession>
<dbReference type="SUPFAM" id="SSF52058">
    <property type="entry name" value="L domain-like"/>
    <property type="match status" value="1"/>
</dbReference>
<comment type="subcellular location">
    <subcellularLocation>
        <location evidence="1">Membrane</location>
        <topology evidence="1">Single-pass membrane protein</topology>
    </subcellularLocation>
</comment>
<dbReference type="InterPro" id="IPR001611">
    <property type="entry name" value="Leu-rich_rpt"/>
</dbReference>
<evidence type="ECO:0000313" key="15">
    <source>
        <dbReference type="EMBL" id="KAF7814204.1"/>
    </source>
</evidence>
<evidence type="ECO:0000256" key="2">
    <source>
        <dbReference type="ARBA" id="ARBA00022614"/>
    </source>
</evidence>
<dbReference type="GO" id="GO:0016020">
    <property type="term" value="C:membrane"/>
    <property type="evidence" value="ECO:0007669"/>
    <property type="project" value="UniProtKB-SubCell"/>
</dbReference>
<evidence type="ECO:0000256" key="1">
    <source>
        <dbReference type="ARBA" id="ARBA00004167"/>
    </source>
</evidence>
<dbReference type="GO" id="GO:0004672">
    <property type="term" value="F:protein kinase activity"/>
    <property type="evidence" value="ECO:0007669"/>
    <property type="project" value="InterPro"/>
</dbReference>
<evidence type="ECO:0000256" key="5">
    <source>
        <dbReference type="ARBA" id="ARBA00022729"/>
    </source>
</evidence>
<evidence type="ECO:0000256" key="7">
    <source>
        <dbReference type="ARBA" id="ARBA00022741"/>
    </source>
</evidence>
<dbReference type="InterPro" id="IPR017441">
    <property type="entry name" value="Protein_kinase_ATP_BS"/>
</dbReference>
<evidence type="ECO:0000256" key="3">
    <source>
        <dbReference type="ARBA" id="ARBA00022679"/>
    </source>
</evidence>
<dbReference type="InterPro" id="IPR032675">
    <property type="entry name" value="LRR_dom_sf"/>
</dbReference>
<reference evidence="15" key="1">
    <citation type="submission" date="2020-09" db="EMBL/GenBank/DDBJ databases">
        <title>Genome-Enabled Discovery of Anthraquinone Biosynthesis in Senna tora.</title>
        <authorList>
            <person name="Kang S.-H."/>
            <person name="Pandey R.P."/>
            <person name="Lee C.-M."/>
            <person name="Sim J.-S."/>
            <person name="Jeong J.-T."/>
            <person name="Choi B.-S."/>
            <person name="Jung M."/>
            <person name="Ginzburg D."/>
            <person name="Zhao K."/>
            <person name="Won S.Y."/>
            <person name="Oh T.-J."/>
            <person name="Yu Y."/>
            <person name="Kim N.-H."/>
            <person name="Lee O.R."/>
            <person name="Lee T.-H."/>
            <person name="Bashyal P."/>
            <person name="Kim T.-S."/>
            <person name="Lee W.-H."/>
            <person name="Kawkins C."/>
            <person name="Kim C.-K."/>
            <person name="Kim J.S."/>
            <person name="Ahn B.O."/>
            <person name="Rhee S.Y."/>
            <person name="Sohng J.K."/>
        </authorList>
    </citation>
    <scope>NUCLEOTIDE SEQUENCE</scope>
    <source>
        <tissue evidence="15">Leaf</tissue>
    </source>
</reference>